<dbReference type="SUPFAM" id="SSF53850">
    <property type="entry name" value="Periplasmic binding protein-like II"/>
    <property type="match status" value="1"/>
</dbReference>
<gene>
    <name evidence="1" type="ORF">CBM2589_B120216</name>
</gene>
<dbReference type="PANTHER" id="PTHR35841:SF1">
    <property type="entry name" value="PHOSPHONATES-BINDING PERIPLASMIC PROTEIN"/>
    <property type="match status" value="1"/>
</dbReference>
<dbReference type="AlphaFoldDB" id="A0A375BGT4"/>
<sequence length="288" mass="30336">MIANARMYAVTPQAEAAWRALLARASARAEVALPYVEHAAPAPVSALWARPDCGCVFMCGYPYASAPVTPQLLAAPVPAPARYGGRPVYFTEFIVRADASAQSLAQTFGGRLACMLPESNSGYNAPRHYLMRLAPPGTQALYRPAAMATPTPREVIDAVLASDAEVGVVDSYVMDLLRRYDPWLAARLKTLALTPPAPIPVLVAAPEADPQQCLRVRAALLGMHDDAAGTALLAALGLARFVAVQPADYACLPAMADQADRANFALTDAAAGAMEAPSPDHCQLGKPS</sequence>
<evidence type="ECO:0000313" key="1">
    <source>
        <dbReference type="EMBL" id="SOY44253.1"/>
    </source>
</evidence>
<dbReference type="Pfam" id="PF12974">
    <property type="entry name" value="Phosphonate-bd"/>
    <property type="match status" value="1"/>
</dbReference>
<dbReference type="RefSeq" id="WP_116336713.1">
    <property type="nucleotide sequence ID" value="NZ_LT976856.1"/>
</dbReference>
<comment type="caution">
    <text evidence="1">The sequence shown here is derived from an EMBL/GenBank/DDBJ whole genome shotgun (WGS) entry which is preliminary data.</text>
</comment>
<dbReference type="Proteomes" id="UP000256297">
    <property type="component" value="Chromosome CBM2589_b"/>
</dbReference>
<accession>A0A375BGT4</accession>
<organism evidence="1">
    <name type="scientific">Cupriavidus taiwanensis</name>
    <dbReference type="NCBI Taxonomy" id="164546"/>
    <lineage>
        <taxon>Bacteria</taxon>
        <taxon>Pseudomonadati</taxon>
        <taxon>Pseudomonadota</taxon>
        <taxon>Betaproteobacteria</taxon>
        <taxon>Burkholderiales</taxon>
        <taxon>Burkholderiaceae</taxon>
        <taxon>Cupriavidus</taxon>
    </lineage>
</organism>
<protein>
    <submittedName>
        <fullName evidence="1">ABC transporter permease</fullName>
    </submittedName>
</protein>
<dbReference type="Gene3D" id="3.40.190.10">
    <property type="entry name" value="Periplasmic binding protein-like II"/>
    <property type="match status" value="2"/>
</dbReference>
<name>A0A375BGT4_9BURK</name>
<dbReference type="EMBL" id="OFSP01000004">
    <property type="protein sequence ID" value="SOY44253.1"/>
    <property type="molecule type" value="Genomic_DNA"/>
</dbReference>
<dbReference type="PANTHER" id="PTHR35841">
    <property type="entry name" value="PHOSPHONATES-BINDING PERIPLASMIC PROTEIN"/>
    <property type="match status" value="1"/>
</dbReference>
<proteinExistence type="predicted"/>
<reference evidence="1" key="1">
    <citation type="submission" date="2018-01" db="EMBL/GenBank/DDBJ databases">
        <authorList>
            <person name="Clerissi C."/>
        </authorList>
    </citation>
    <scope>NUCLEOTIDE SEQUENCE</scope>
    <source>
        <strain evidence="1">Cupriavidus taiwanensis STM 3521</strain>
    </source>
</reference>